<evidence type="ECO:0000256" key="14">
    <source>
        <dbReference type="PROSITE-ProRule" id="PRU00706"/>
    </source>
</evidence>
<evidence type="ECO:0000256" key="8">
    <source>
        <dbReference type="ARBA" id="ARBA00022741"/>
    </source>
</evidence>
<dbReference type="GO" id="GO:0005524">
    <property type="term" value="F:ATP binding"/>
    <property type="evidence" value="ECO:0007669"/>
    <property type="project" value="UniProtKB-UniRule"/>
</dbReference>
<comment type="function">
    <text evidence="13">Major role in the synthesis of nucleoside triphosphates other than ATP. The ATP gamma phosphate is transferred to the NDP beta phosphate via a ping-pong mechanism, using a phosphorylated active-site intermediate.</text>
</comment>
<feature type="binding site" evidence="13 14">
    <location>
        <position position="86"/>
    </location>
    <ligand>
        <name>ATP</name>
        <dbReference type="ChEBI" id="CHEBI:30616"/>
    </ligand>
</feature>
<name>A0A5E4LPQ1_9ARCH</name>
<protein>
    <recommendedName>
        <fullName evidence="4 13">Nucleoside diphosphate kinase</fullName>
        <shortName evidence="13">NDK</shortName>
        <shortName evidence="13">NDP kinase</shortName>
        <ecNumber evidence="3 13">2.7.4.6</ecNumber>
    </recommendedName>
    <alternativeName>
        <fullName evidence="13">Nucleoside-2-P kinase</fullName>
    </alternativeName>
</protein>
<dbReference type="SUPFAM" id="SSF54919">
    <property type="entry name" value="Nucleoside diphosphate kinase, NDK"/>
    <property type="match status" value="1"/>
</dbReference>
<dbReference type="PRINTS" id="PR01243">
    <property type="entry name" value="NUCDPKINASE"/>
</dbReference>
<evidence type="ECO:0000256" key="6">
    <source>
        <dbReference type="ARBA" id="ARBA00022679"/>
    </source>
</evidence>
<dbReference type="SMART" id="SM00562">
    <property type="entry name" value="NDK"/>
    <property type="match status" value="1"/>
</dbReference>
<dbReference type="GO" id="GO:0004550">
    <property type="term" value="F:nucleoside diphosphate kinase activity"/>
    <property type="evidence" value="ECO:0007669"/>
    <property type="project" value="UniProtKB-UniRule"/>
</dbReference>
<evidence type="ECO:0000256" key="3">
    <source>
        <dbReference type="ARBA" id="ARBA00012966"/>
    </source>
</evidence>
<keyword evidence="10 13" id="KW-0067">ATP-binding</keyword>
<comment type="catalytic activity">
    <reaction evidence="13">
        <text>a ribonucleoside 5'-diphosphate + ATP = a ribonucleoside 5'-triphosphate + ADP</text>
        <dbReference type="Rhea" id="RHEA:18113"/>
        <dbReference type="ChEBI" id="CHEBI:30616"/>
        <dbReference type="ChEBI" id="CHEBI:57930"/>
        <dbReference type="ChEBI" id="CHEBI:61557"/>
        <dbReference type="ChEBI" id="CHEBI:456216"/>
        <dbReference type="EC" id="2.7.4.6"/>
    </reaction>
</comment>
<feature type="binding site" evidence="13 14">
    <location>
        <position position="92"/>
    </location>
    <ligand>
        <name>ATP</name>
        <dbReference type="ChEBI" id="CHEBI:30616"/>
    </ligand>
</feature>
<proteinExistence type="inferred from homology"/>
<dbReference type="PROSITE" id="PS51374">
    <property type="entry name" value="NDPK_LIKE"/>
    <property type="match status" value="1"/>
</dbReference>
<dbReference type="AlphaFoldDB" id="A0A5E4LPQ1"/>
<keyword evidence="7 13" id="KW-0479">Metal-binding</keyword>
<feature type="active site" description="Pros-phosphohistidine intermediate" evidence="13 14">
    <location>
        <position position="116"/>
    </location>
</feature>
<accession>A0A5E4LPQ1</accession>
<dbReference type="PROSITE" id="PS00469">
    <property type="entry name" value="NDPK"/>
    <property type="match status" value="1"/>
</dbReference>
<evidence type="ECO:0000313" key="19">
    <source>
        <dbReference type="Proteomes" id="UP000789941"/>
    </source>
</evidence>
<evidence type="ECO:0000256" key="12">
    <source>
        <dbReference type="ARBA" id="ARBA00023080"/>
    </source>
</evidence>
<dbReference type="Proteomes" id="UP000789941">
    <property type="component" value="Unassembled WGS sequence"/>
</dbReference>
<comment type="subcellular location">
    <subcellularLocation>
        <location evidence="13">Cytoplasm</location>
    </subcellularLocation>
</comment>
<feature type="binding site" evidence="13 14">
    <location>
        <position position="58"/>
    </location>
    <ligand>
        <name>ATP</name>
        <dbReference type="ChEBI" id="CHEBI:30616"/>
    </ligand>
</feature>
<dbReference type="CDD" id="cd04413">
    <property type="entry name" value="NDPk_I"/>
    <property type="match status" value="1"/>
</dbReference>
<dbReference type="GO" id="GO:0046872">
    <property type="term" value="F:metal ion binding"/>
    <property type="evidence" value="ECO:0007669"/>
    <property type="project" value="UniProtKB-KW"/>
</dbReference>
<dbReference type="GO" id="GO:0006183">
    <property type="term" value="P:GTP biosynthetic process"/>
    <property type="evidence" value="ECO:0007669"/>
    <property type="project" value="UniProtKB-UniRule"/>
</dbReference>
<evidence type="ECO:0000256" key="2">
    <source>
        <dbReference type="ARBA" id="ARBA00008142"/>
    </source>
</evidence>
<dbReference type="Pfam" id="PF00334">
    <property type="entry name" value="NDK"/>
    <property type="match status" value="1"/>
</dbReference>
<dbReference type="InterPro" id="IPR036850">
    <property type="entry name" value="NDK-like_dom_sf"/>
</dbReference>
<dbReference type="InterPro" id="IPR023005">
    <property type="entry name" value="Nucleoside_diP_kinase_AS"/>
</dbReference>
<evidence type="ECO:0000259" key="17">
    <source>
        <dbReference type="SMART" id="SM00562"/>
    </source>
</evidence>
<feature type="binding site" evidence="13 14">
    <location>
        <position position="103"/>
    </location>
    <ligand>
        <name>ATP</name>
        <dbReference type="ChEBI" id="CHEBI:30616"/>
    </ligand>
</feature>
<dbReference type="EC" id="2.7.4.6" evidence="3 13"/>
<keyword evidence="9 13" id="KW-0418">Kinase</keyword>
<feature type="binding site" evidence="13 14">
    <location>
        <position position="113"/>
    </location>
    <ligand>
        <name>ATP</name>
        <dbReference type="ChEBI" id="CHEBI:30616"/>
    </ligand>
</feature>
<dbReference type="GO" id="GO:0005737">
    <property type="term" value="C:cytoplasm"/>
    <property type="evidence" value="ECO:0007669"/>
    <property type="project" value="UniProtKB-SubCell"/>
</dbReference>
<sequence length="153" mass="17192">MKERTLLLLKPDAVQRGLIGEIVLRFERKGFKIVGLKMLKMTKELAREHYAHLVSKPFYPDLEKFVTENPIIAVAIEGKEAVEVTRTIVGPTNASKAPAGTIRGDFSNSTSRNVIHASDSKETAAKEIPRFFKPHELYDYSMNVEPFLCASDE</sequence>
<comment type="caution">
    <text evidence="18">The sequence shown here is derived from an EMBL/GenBank/DDBJ whole genome shotgun (WGS) entry which is preliminary data.</text>
</comment>
<comment type="cofactor">
    <cofactor evidence="1 13">
        <name>Mg(2+)</name>
        <dbReference type="ChEBI" id="CHEBI:18420"/>
    </cofactor>
</comment>
<keyword evidence="6 13" id="KW-0808">Transferase</keyword>
<dbReference type="EMBL" id="CABMJJ010000007">
    <property type="protein sequence ID" value="VVC03349.1"/>
    <property type="molecule type" value="Genomic_DNA"/>
</dbReference>
<evidence type="ECO:0000256" key="10">
    <source>
        <dbReference type="ARBA" id="ARBA00022840"/>
    </source>
</evidence>
<comment type="similarity">
    <text evidence="2 13 14 15">Belongs to the NDK family.</text>
</comment>
<evidence type="ECO:0000313" key="18">
    <source>
        <dbReference type="EMBL" id="VVC03349.1"/>
    </source>
</evidence>
<comment type="catalytic activity">
    <reaction evidence="13 16">
        <text>a 2'-deoxyribonucleoside 5'-diphosphate + ATP = a 2'-deoxyribonucleoside 5'-triphosphate + ADP</text>
        <dbReference type="Rhea" id="RHEA:44640"/>
        <dbReference type="ChEBI" id="CHEBI:30616"/>
        <dbReference type="ChEBI" id="CHEBI:61560"/>
        <dbReference type="ChEBI" id="CHEBI:73316"/>
        <dbReference type="ChEBI" id="CHEBI:456216"/>
        <dbReference type="EC" id="2.7.4.6"/>
    </reaction>
</comment>
<evidence type="ECO:0000256" key="5">
    <source>
        <dbReference type="ARBA" id="ARBA00022553"/>
    </source>
</evidence>
<evidence type="ECO:0000256" key="16">
    <source>
        <dbReference type="RuleBase" id="RU004013"/>
    </source>
</evidence>
<evidence type="ECO:0000256" key="9">
    <source>
        <dbReference type="ARBA" id="ARBA00022777"/>
    </source>
</evidence>
<dbReference type="HAMAP" id="MF_00451">
    <property type="entry name" value="NDP_kinase"/>
    <property type="match status" value="1"/>
</dbReference>
<keyword evidence="13" id="KW-0963">Cytoplasm</keyword>
<keyword evidence="5 13" id="KW-0597">Phosphoprotein</keyword>
<evidence type="ECO:0000256" key="13">
    <source>
        <dbReference type="HAMAP-Rule" id="MF_00451"/>
    </source>
</evidence>
<keyword evidence="11 13" id="KW-0460">Magnesium</keyword>
<evidence type="ECO:0000256" key="1">
    <source>
        <dbReference type="ARBA" id="ARBA00001946"/>
    </source>
</evidence>
<keyword evidence="12 13" id="KW-0546">Nucleotide metabolism</keyword>
<dbReference type="PANTHER" id="PTHR11349">
    <property type="entry name" value="NUCLEOSIDE DIPHOSPHATE KINASE"/>
    <property type="match status" value="1"/>
</dbReference>
<evidence type="ECO:0000256" key="4">
    <source>
        <dbReference type="ARBA" id="ARBA00017632"/>
    </source>
</evidence>
<evidence type="ECO:0000256" key="15">
    <source>
        <dbReference type="RuleBase" id="RU004011"/>
    </source>
</evidence>
<dbReference type="NCBIfam" id="NF001908">
    <property type="entry name" value="PRK00668.1"/>
    <property type="match status" value="1"/>
</dbReference>
<dbReference type="Gene3D" id="3.30.70.141">
    <property type="entry name" value="Nucleoside diphosphate kinase-like domain"/>
    <property type="match status" value="1"/>
</dbReference>
<gene>
    <name evidence="13 18" type="primary">ndk</name>
    <name evidence="18" type="ORF">LFW2832_00311</name>
</gene>
<dbReference type="InterPro" id="IPR034907">
    <property type="entry name" value="NDK-like_dom"/>
</dbReference>
<keyword evidence="8 13" id="KW-0547">Nucleotide-binding</keyword>
<feature type="binding site" evidence="13 14">
    <location>
        <position position="10"/>
    </location>
    <ligand>
        <name>ATP</name>
        <dbReference type="ChEBI" id="CHEBI:30616"/>
    </ligand>
</feature>
<dbReference type="GO" id="GO:0006241">
    <property type="term" value="P:CTP biosynthetic process"/>
    <property type="evidence" value="ECO:0007669"/>
    <property type="project" value="UniProtKB-UniRule"/>
</dbReference>
<organism evidence="18 19">
    <name type="scientific">Candidatus Bilamarchaeum dharawalense</name>
    <dbReference type="NCBI Taxonomy" id="2885759"/>
    <lineage>
        <taxon>Archaea</taxon>
        <taxon>Candidatus Micrarchaeota</taxon>
        <taxon>Candidatus Micrarchaeia</taxon>
        <taxon>Candidatus Anstonellales</taxon>
        <taxon>Candidatus Bilamarchaeaceae</taxon>
        <taxon>Candidatus Bilamarchaeum</taxon>
    </lineage>
</organism>
<dbReference type="GO" id="GO:0006228">
    <property type="term" value="P:UTP biosynthetic process"/>
    <property type="evidence" value="ECO:0007669"/>
    <property type="project" value="UniProtKB-UniRule"/>
</dbReference>
<dbReference type="InterPro" id="IPR001564">
    <property type="entry name" value="Nucleoside_diP_kinase"/>
</dbReference>
<dbReference type="FunFam" id="3.30.70.141:FF:000003">
    <property type="entry name" value="Nucleoside diphosphate kinase"/>
    <property type="match status" value="1"/>
</dbReference>
<feature type="domain" description="Nucleoside diphosphate kinase-like" evidence="17">
    <location>
        <begin position="2"/>
        <end position="139"/>
    </location>
</feature>
<evidence type="ECO:0000256" key="11">
    <source>
        <dbReference type="ARBA" id="ARBA00022842"/>
    </source>
</evidence>
<evidence type="ECO:0000256" key="7">
    <source>
        <dbReference type="ARBA" id="ARBA00022723"/>
    </source>
</evidence>
<reference evidence="18 19" key="1">
    <citation type="submission" date="2019-08" db="EMBL/GenBank/DDBJ databases">
        <authorList>
            <person name="Vazquez-Campos X."/>
        </authorList>
    </citation>
    <scope>NUCLEOTIDE SEQUENCE [LARGE SCALE GENOMIC DNA]</scope>
    <source>
        <strain evidence="18">LFW-283_2</strain>
    </source>
</reference>